<reference evidence="3" key="1">
    <citation type="submission" date="2021-02" db="EMBL/GenBank/DDBJ databases">
        <authorList>
            <person name="Nowell W R."/>
        </authorList>
    </citation>
    <scope>NUCLEOTIDE SEQUENCE</scope>
</reference>
<dbReference type="AlphaFoldDB" id="A0A819SX26"/>
<accession>A0A819SX26</accession>
<dbReference type="Proteomes" id="UP000663868">
    <property type="component" value="Unassembled WGS sequence"/>
</dbReference>
<evidence type="ECO:0000313" key="3">
    <source>
        <dbReference type="EMBL" id="CAF4068987.1"/>
    </source>
</evidence>
<dbReference type="CDD" id="cd10931">
    <property type="entry name" value="CE4_u7"/>
    <property type="match status" value="1"/>
</dbReference>
<evidence type="ECO:0000313" key="4">
    <source>
        <dbReference type="Proteomes" id="UP000663868"/>
    </source>
</evidence>
<sequence length="598" mass="70905">MKEVITRSSIKRIWMKVERFAVPKFKNGYTVSYSIAEEFKKRYTVDYVVIRNVPNKKAFHQSSINTKNILYQGAVNEARGLEQLVVAMKEIDSTLYIYGNGNLYNKIKRLIKRNQLEQKILLRGMILPETLDEITSQFYIGINLVEANGLNQTYSLANKFFDYIQAGVPQFGIAYQTTTNKKEFLERKEEVRIIYDEEKFCEAVFIRSHTLLFEDDIKEIDLQEEKINNQFVLFKSEMRDAIGFDVFAAVFYLLSRYEEYYDLPKDKFDNYEYKNSVLHNHKTLDIPVVEQWLELFKKYLSKQNSLLQFKQHKASYILSFDIDVAYAYQNRSLKRVVGGFIKKLFKLQFKEFAGQLLTVLHFKKDMYDTFDYIQSTIKNKQAIFFFNMGKFSAFDKNPSYKNKKFRNQIQLIYKKNIVGLHPSYQCNSNKKLIATEKKRLEEIIKEPIKISRQHYLKLKFPETYQSLIQNKINKDFTIGYHDTFGFRAGTCKPFLFFNLEKNAITNLRLYPFAIMEGTLNDVLKLSINEAKKIILDLILITEKYQGIFIPLWHNSTLSDAEHWKGWHTVFENMLDVIDERNIENYLETKWKNIYTSFL</sequence>
<dbReference type="Pfam" id="PF23019">
    <property type="entry name" value="DUF7033"/>
    <property type="match status" value="1"/>
</dbReference>
<comment type="caution">
    <text evidence="3">The sequence shown here is derived from an EMBL/GenBank/DDBJ whole genome shotgun (WGS) entry which is preliminary data.</text>
</comment>
<evidence type="ECO:0000259" key="1">
    <source>
        <dbReference type="Pfam" id="PF23019"/>
    </source>
</evidence>
<gene>
    <name evidence="2" type="ORF">IZO911_LOCUS42603</name>
    <name evidence="3" type="ORF">KXQ929_LOCUS32620</name>
</gene>
<dbReference type="InterPro" id="IPR054297">
    <property type="entry name" value="DUF7033"/>
</dbReference>
<evidence type="ECO:0000313" key="2">
    <source>
        <dbReference type="EMBL" id="CAF1455252.1"/>
    </source>
</evidence>
<dbReference type="Proteomes" id="UP000663860">
    <property type="component" value="Unassembled WGS sequence"/>
</dbReference>
<organism evidence="3 4">
    <name type="scientific">Adineta steineri</name>
    <dbReference type="NCBI Taxonomy" id="433720"/>
    <lineage>
        <taxon>Eukaryota</taxon>
        <taxon>Metazoa</taxon>
        <taxon>Spiralia</taxon>
        <taxon>Gnathifera</taxon>
        <taxon>Rotifera</taxon>
        <taxon>Eurotatoria</taxon>
        <taxon>Bdelloidea</taxon>
        <taxon>Adinetida</taxon>
        <taxon>Adinetidae</taxon>
        <taxon>Adineta</taxon>
    </lineage>
</organism>
<protein>
    <recommendedName>
        <fullName evidence="1">DUF7033 domain-containing protein</fullName>
    </recommendedName>
</protein>
<proteinExistence type="predicted"/>
<dbReference type="EMBL" id="CAJOBB010003993">
    <property type="protein sequence ID" value="CAF4068987.1"/>
    <property type="molecule type" value="Genomic_DNA"/>
</dbReference>
<dbReference type="EMBL" id="CAJNOE010001866">
    <property type="protein sequence ID" value="CAF1455252.1"/>
    <property type="molecule type" value="Genomic_DNA"/>
</dbReference>
<feature type="domain" description="DUF7033" evidence="1">
    <location>
        <begin position="243"/>
        <end position="330"/>
    </location>
</feature>
<dbReference type="SUPFAM" id="SSF53756">
    <property type="entry name" value="UDP-Glycosyltransferase/glycogen phosphorylase"/>
    <property type="match status" value="1"/>
</dbReference>
<name>A0A819SX26_9BILA</name>
<dbReference type="Gene3D" id="3.40.50.2000">
    <property type="entry name" value="Glycogen Phosphorylase B"/>
    <property type="match status" value="1"/>
</dbReference>